<dbReference type="GO" id="GO:0043130">
    <property type="term" value="F:ubiquitin binding"/>
    <property type="evidence" value="ECO:0007669"/>
    <property type="project" value="InterPro"/>
</dbReference>
<dbReference type="Proteomes" id="UP000319731">
    <property type="component" value="Unassembled WGS sequence"/>
</dbReference>
<dbReference type="RefSeq" id="XP_031026222.1">
    <property type="nucleotide sequence ID" value="XM_031167823.1"/>
</dbReference>
<dbReference type="InterPro" id="IPR038870">
    <property type="entry name" value="UBAP1"/>
</dbReference>
<dbReference type="EMBL" id="QEAO01000007">
    <property type="protein sequence ID" value="TPX35790.1"/>
    <property type="molecule type" value="Genomic_DNA"/>
</dbReference>
<dbReference type="InterPro" id="IPR009060">
    <property type="entry name" value="UBA-like_sf"/>
</dbReference>
<dbReference type="GO" id="GO:0000813">
    <property type="term" value="C:ESCRT I complex"/>
    <property type="evidence" value="ECO:0007669"/>
    <property type="project" value="InterPro"/>
</dbReference>
<feature type="domain" description="UBA" evidence="2">
    <location>
        <begin position="353"/>
        <end position="393"/>
    </location>
</feature>
<dbReference type="PANTHER" id="PTHR15960:SF5">
    <property type="entry name" value="LD44032P"/>
    <property type="match status" value="1"/>
</dbReference>
<organism evidence="3 4">
    <name type="scientific">Synchytrium microbalum</name>
    <dbReference type="NCBI Taxonomy" id="1806994"/>
    <lineage>
        <taxon>Eukaryota</taxon>
        <taxon>Fungi</taxon>
        <taxon>Fungi incertae sedis</taxon>
        <taxon>Chytridiomycota</taxon>
        <taxon>Chytridiomycota incertae sedis</taxon>
        <taxon>Chytridiomycetes</taxon>
        <taxon>Synchytriales</taxon>
        <taxon>Synchytriaceae</taxon>
        <taxon>Synchytrium</taxon>
    </lineage>
</organism>
<evidence type="ECO:0000256" key="1">
    <source>
        <dbReference type="SAM" id="MobiDB-lite"/>
    </source>
</evidence>
<feature type="compositionally biased region" description="Pro residues" evidence="1">
    <location>
        <begin position="294"/>
        <end position="303"/>
    </location>
</feature>
<feature type="compositionally biased region" description="Basic and acidic residues" evidence="1">
    <location>
        <begin position="78"/>
        <end position="90"/>
    </location>
</feature>
<feature type="compositionally biased region" description="Polar residues" evidence="1">
    <location>
        <begin position="337"/>
        <end position="348"/>
    </location>
</feature>
<gene>
    <name evidence="3" type="ORF">SmJEL517_g01895</name>
</gene>
<dbReference type="InterPro" id="IPR042575">
    <property type="entry name" value="UBAP1_C"/>
</dbReference>
<name>A0A507C2R0_9FUNG</name>
<feature type="region of interest" description="Disordered" evidence="1">
    <location>
        <begin position="143"/>
        <end position="170"/>
    </location>
</feature>
<feature type="region of interest" description="Disordered" evidence="1">
    <location>
        <begin position="230"/>
        <end position="348"/>
    </location>
</feature>
<dbReference type="GO" id="GO:0043162">
    <property type="term" value="P:ubiquitin-dependent protein catabolic process via the multivesicular body sorting pathway"/>
    <property type="evidence" value="ECO:0007669"/>
    <property type="project" value="InterPro"/>
</dbReference>
<comment type="caution">
    <text evidence="3">The sequence shown here is derived from an EMBL/GenBank/DDBJ whole genome shotgun (WGS) entry which is preliminary data.</text>
</comment>
<dbReference type="OrthoDB" id="524326at2759"/>
<evidence type="ECO:0000313" key="4">
    <source>
        <dbReference type="Proteomes" id="UP000319731"/>
    </source>
</evidence>
<feature type="compositionally biased region" description="Low complexity" evidence="1">
    <location>
        <begin position="150"/>
        <end position="167"/>
    </location>
</feature>
<protein>
    <recommendedName>
        <fullName evidence="2">UBA domain-containing protein</fullName>
    </recommendedName>
</protein>
<feature type="compositionally biased region" description="Low complexity" evidence="1">
    <location>
        <begin position="275"/>
        <end position="289"/>
    </location>
</feature>
<sequence>MSTYSYPYPPLADVPLIVSKSCQKPNLISLPFNYHPVPDNITDHLNYDFSLENSLIEESQHLQALRQQETSRQQQAELQRKERQTREAQRRAPGLNLEGEILQPTVLPGTSPSTKIGLGLAGMGRSTSIDSVGDSSAANRIIRNMSPPIGSDDGNSDASTDTNNNTSRKPFNFQEFEHGLAPPDPWDVAKKPDEELSDLNAVFGGARVPARPMPNLPQHSNQRPPAVLIQHSNPQSASPTTSNNSDPPSPPKFANRIANSGGGIPTPFQAASQFSMNNTSNISSNVTSSLQHPTGPPPKPPKPNSLQQYPSSQPPIPVKSTSMGSVTAPVPPRRSDSPSGGISTVNVPPGLSTSMQDLYVKMVNMGFAPSAIERAFRVHGSDEKRVLDFLVAHADYVSKGFKSENIEVALSLYDSEPEKCKKFLIAFSAMAEMGFPRSKIQEALVLKNLDQDQAMEFLLTEGS</sequence>
<dbReference type="CDD" id="cd14316">
    <property type="entry name" value="UBA2_UBAP1_like"/>
    <property type="match status" value="1"/>
</dbReference>
<evidence type="ECO:0000313" key="3">
    <source>
        <dbReference type="EMBL" id="TPX35790.1"/>
    </source>
</evidence>
<dbReference type="GeneID" id="42003120"/>
<dbReference type="SUPFAM" id="SSF46934">
    <property type="entry name" value="UBA-like"/>
    <property type="match status" value="2"/>
</dbReference>
<dbReference type="PANTHER" id="PTHR15960">
    <property type="entry name" value="LD44032P"/>
    <property type="match status" value="1"/>
</dbReference>
<feature type="compositionally biased region" description="Polar residues" evidence="1">
    <location>
        <begin position="68"/>
        <end position="77"/>
    </location>
</feature>
<feature type="domain" description="UBA" evidence="2">
    <location>
        <begin position="415"/>
        <end position="461"/>
    </location>
</feature>
<dbReference type="PROSITE" id="PS50030">
    <property type="entry name" value="UBA"/>
    <property type="match status" value="2"/>
</dbReference>
<feature type="compositionally biased region" description="Low complexity" evidence="1">
    <location>
        <begin position="236"/>
        <end position="246"/>
    </location>
</feature>
<accession>A0A507C2R0</accession>
<feature type="region of interest" description="Disordered" evidence="1">
    <location>
        <begin position="68"/>
        <end position="93"/>
    </location>
</feature>
<proteinExistence type="predicted"/>
<keyword evidence="4" id="KW-1185">Reference proteome</keyword>
<evidence type="ECO:0000259" key="2">
    <source>
        <dbReference type="PROSITE" id="PS50030"/>
    </source>
</evidence>
<reference evidence="3 4" key="1">
    <citation type="journal article" date="2019" name="Sci. Rep.">
        <title>Comparative genomics of chytrid fungi reveal insights into the obligate biotrophic and pathogenic lifestyle of Synchytrium endobioticum.</title>
        <authorList>
            <person name="van de Vossenberg B.T.L.H."/>
            <person name="Warris S."/>
            <person name="Nguyen H.D.T."/>
            <person name="van Gent-Pelzer M.P.E."/>
            <person name="Joly D.L."/>
            <person name="van de Geest H.C."/>
            <person name="Bonants P.J.M."/>
            <person name="Smith D.S."/>
            <person name="Levesque C.A."/>
            <person name="van der Lee T.A.J."/>
        </authorList>
    </citation>
    <scope>NUCLEOTIDE SEQUENCE [LARGE SCALE GENOMIC DNA]</scope>
    <source>
        <strain evidence="3 4">JEL517</strain>
    </source>
</reference>
<dbReference type="AlphaFoldDB" id="A0A507C2R0"/>
<dbReference type="InterPro" id="IPR015940">
    <property type="entry name" value="UBA"/>
</dbReference>
<dbReference type="STRING" id="1806994.A0A507C2R0"/>
<dbReference type="Gene3D" id="1.20.120.1920">
    <property type="entry name" value="UBAP1 SOUBA domain"/>
    <property type="match status" value="1"/>
</dbReference>